<evidence type="ECO:0008006" key="3">
    <source>
        <dbReference type="Google" id="ProtNLM"/>
    </source>
</evidence>
<gene>
    <name evidence="1" type="ORF">NQ318_017511</name>
</gene>
<dbReference type="EMBL" id="JAPWTK010000021">
    <property type="protein sequence ID" value="KAJ8957622.1"/>
    <property type="molecule type" value="Genomic_DNA"/>
</dbReference>
<dbReference type="Proteomes" id="UP001162162">
    <property type="component" value="Unassembled WGS sequence"/>
</dbReference>
<sequence length="193" mass="22243">MHPVRGDGRRAGPLMGSDEQEIVLLIYVIVDVMQNKLNSSNISSLVKHGLKRNGSRINGNWLYPMRAAYEESREVLPDADVHLDHFSRSVKRFLNLYRQTGGANLVTDNLRTSISHLSHQTNLPYTTCQRILKDDLELHPYRLQSTQEILRADKPLRLQFCQWFINHLTKSCVRKSFCFTDEAGFHLSTYVNS</sequence>
<dbReference type="AlphaFoldDB" id="A0AAV8Z032"/>
<accession>A0AAV8Z032</accession>
<dbReference type="PANTHER" id="PTHR47326:SF1">
    <property type="entry name" value="HTH PSQ-TYPE DOMAIN-CONTAINING PROTEIN"/>
    <property type="match status" value="1"/>
</dbReference>
<reference evidence="1" key="1">
    <citation type="journal article" date="2023" name="Insect Mol. Biol.">
        <title>Genome sequencing provides insights into the evolution of gene families encoding plant cell wall-degrading enzymes in longhorned beetles.</title>
        <authorList>
            <person name="Shin N.R."/>
            <person name="Okamura Y."/>
            <person name="Kirsch R."/>
            <person name="Pauchet Y."/>
        </authorList>
    </citation>
    <scope>NUCLEOTIDE SEQUENCE</scope>
    <source>
        <strain evidence="1">AMC_N1</strain>
    </source>
</reference>
<dbReference type="PANTHER" id="PTHR47326">
    <property type="entry name" value="TRANSPOSABLE ELEMENT TC3 TRANSPOSASE-LIKE PROTEIN"/>
    <property type="match status" value="1"/>
</dbReference>
<evidence type="ECO:0000313" key="1">
    <source>
        <dbReference type="EMBL" id="KAJ8957622.1"/>
    </source>
</evidence>
<keyword evidence="2" id="KW-1185">Reference proteome</keyword>
<name>A0AAV8Z032_9CUCU</name>
<protein>
    <recommendedName>
        <fullName evidence="3">Transposase</fullName>
    </recommendedName>
</protein>
<organism evidence="1 2">
    <name type="scientific">Aromia moschata</name>
    <dbReference type="NCBI Taxonomy" id="1265417"/>
    <lineage>
        <taxon>Eukaryota</taxon>
        <taxon>Metazoa</taxon>
        <taxon>Ecdysozoa</taxon>
        <taxon>Arthropoda</taxon>
        <taxon>Hexapoda</taxon>
        <taxon>Insecta</taxon>
        <taxon>Pterygota</taxon>
        <taxon>Neoptera</taxon>
        <taxon>Endopterygota</taxon>
        <taxon>Coleoptera</taxon>
        <taxon>Polyphaga</taxon>
        <taxon>Cucujiformia</taxon>
        <taxon>Chrysomeloidea</taxon>
        <taxon>Cerambycidae</taxon>
        <taxon>Cerambycinae</taxon>
        <taxon>Callichromatini</taxon>
        <taxon>Aromia</taxon>
    </lineage>
</organism>
<comment type="caution">
    <text evidence="1">The sequence shown here is derived from an EMBL/GenBank/DDBJ whole genome shotgun (WGS) entry which is preliminary data.</text>
</comment>
<proteinExistence type="predicted"/>
<evidence type="ECO:0000313" key="2">
    <source>
        <dbReference type="Proteomes" id="UP001162162"/>
    </source>
</evidence>